<proteinExistence type="predicted"/>
<protein>
    <submittedName>
        <fullName evidence="1">Uncharacterized protein</fullName>
    </submittedName>
</protein>
<evidence type="ECO:0000313" key="2">
    <source>
        <dbReference type="Proteomes" id="UP000000262"/>
    </source>
</evidence>
<dbReference type="GeneID" id="5562942"/>
<evidence type="ECO:0000313" key="1">
    <source>
        <dbReference type="EMBL" id="ABU81693.1"/>
    </source>
</evidence>
<reference evidence="1 2" key="1">
    <citation type="journal article" date="2008" name="Genome Biol.">
        <title>A genomic analysis of the archaeal system Ignicoccus hospitalis-Nanoarchaeum equitans.</title>
        <authorList>
            <person name="Podar M."/>
            <person name="Anderson I."/>
            <person name="Makarova K.S."/>
            <person name="Elkins J.G."/>
            <person name="Ivanova N."/>
            <person name="Wall M.A."/>
            <person name="Lykidis A."/>
            <person name="Mavromatis K."/>
            <person name="Sun H."/>
            <person name="Hudson M.E."/>
            <person name="Chen W."/>
            <person name="Deciu C."/>
            <person name="Hutchison D."/>
            <person name="Eads J.R."/>
            <person name="Anderson A."/>
            <person name="Fernandes F."/>
            <person name="Szeto E."/>
            <person name="Lapidus A."/>
            <person name="Kyrpides N.C."/>
            <person name="Saier M.H.Jr."/>
            <person name="Richardson P.M."/>
            <person name="Rachel R."/>
            <person name="Huber H."/>
            <person name="Eisen J.A."/>
            <person name="Koonin E.V."/>
            <person name="Keller M."/>
            <person name="Stetter K.O."/>
        </authorList>
    </citation>
    <scope>NUCLEOTIDE SEQUENCE [LARGE SCALE GENOMIC DNA]</scope>
    <source>
        <strain evidence="2">KIN4/I / DSM 18386 / JCM 14125</strain>
    </source>
</reference>
<dbReference type="RefSeq" id="WP_011998545.1">
    <property type="nucleotide sequence ID" value="NC_009776.1"/>
</dbReference>
<gene>
    <name evidence="1" type="ordered locus">Igni_0510</name>
</gene>
<dbReference type="OrthoDB" id="33752at2157"/>
<dbReference type="Proteomes" id="UP000000262">
    <property type="component" value="Chromosome"/>
</dbReference>
<name>A8A9U1_IGNH4</name>
<accession>A8A9U1</accession>
<organism evidence="1 2">
    <name type="scientific">Ignicoccus hospitalis (strain KIN4/I / DSM 18386 / JCM 14125)</name>
    <dbReference type="NCBI Taxonomy" id="453591"/>
    <lineage>
        <taxon>Archaea</taxon>
        <taxon>Thermoproteota</taxon>
        <taxon>Thermoprotei</taxon>
        <taxon>Desulfurococcales</taxon>
        <taxon>Desulfurococcaceae</taxon>
        <taxon>Ignicoccus</taxon>
    </lineage>
</organism>
<dbReference type="HOGENOM" id="CLU_1253581_0_0_2"/>
<dbReference type="EMBL" id="CP000816">
    <property type="protein sequence ID" value="ABU81693.1"/>
    <property type="molecule type" value="Genomic_DNA"/>
</dbReference>
<dbReference type="STRING" id="453591.Igni_0510"/>
<sequence length="207" mass="23558">MSLALARVREFLEEYGERAALVLKAALQVTDKYRAEGKNALGDFDYKGLTQTLKLMGVEYKPSLLLSKLEKEYGIIETTYKSGNQHWWRFVEEDAVREALEEEDEVEDPKLVMLKVQAAALGLEEIKGKLKLLLSKKRLSASDKKWFRNFAFETLPLVAKLAQEVVEEGYEDPELLEALRVLKLSLKVASKLKSKVPLDLPSLEVEE</sequence>
<dbReference type="eggNOG" id="arCOG04261">
    <property type="taxonomic scope" value="Archaea"/>
</dbReference>
<keyword evidence="2" id="KW-1185">Reference proteome</keyword>
<dbReference type="AlphaFoldDB" id="A8A9U1"/>
<dbReference type="KEGG" id="iho:Igni_0510"/>